<organism evidence="2 3">
    <name type="scientific">Filifactor villosus</name>
    <dbReference type="NCBI Taxonomy" id="29374"/>
    <lineage>
        <taxon>Bacteria</taxon>
        <taxon>Bacillati</taxon>
        <taxon>Bacillota</taxon>
        <taxon>Clostridia</taxon>
        <taxon>Peptostreptococcales</taxon>
        <taxon>Filifactoraceae</taxon>
        <taxon>Filifactor</taxon>
    </lineage>
</organism>
<dbReference type="PROSITE" id="PS50943">
    <property type="entry name" value="HTH_CROC1"/>
    <property type="match status" value="1"/>
</dbReference>
<protein>
    <submittedName>
        <fullName evidence="2">Helix-turn-helix domain-containing protein</fullName>
    </submittedName>
</protein>
<dbReference type="RefSeq" id="WP_379788502.1">
    <property type="nucleotide sequence ID" value="NZ_JBHSHL010000028.1"/>
</dbReference>
<gene>
    <name evidence="2" type="ORF">ACFO4R_07725</name>
</gene>
<sequence>MKNLRKIRLSMGLKQSEVAKIAGVSYQMYSHYETGRRELPVRVARKIAKGLKVHWMELYDE</sequence>
<dbReference type="Gene3D" id="1.10.260.40">
    <property type="entry name" value="lambda repressor-like DNA-binding domains"/>
    <property type="match status" value="1"/>
</dbReference>
<evidence type="ECO:0000313" key="3">
    <source>
        <dbReference type="Proteomes" id="UP001595916"/>
    </source>
</evidence>
<proteinExistence type="predicted"/>
<dbReference type="Pfam" id="PF01381">
    <property type="entry name" value="HTH_3"/>
    <property type="match status" value="1"/>
</dbReference>
<keyword evidence="3" id="KW-1185">Reference proteome</keyword>
<reference evidence="3" key="1">
    <citation type="journal article" date="2019" name="Int. J. Syst. Evol. Microbiol.">
        <title>The Global Catalogue of Microorganisms (GCM) 10K type strain sequencing project: providing services to taxonomists for standard genome sequencing and annotation.</title>
        <authorList>
            <consortium name="The Broad Institute Genomics Platform"/>
            <consortium name="The Broad Institute Genome Sequencing Center for Infectious Disease"/>
            <person name="Wu L."/>
            <person name="Ma J."/>
        </authorList>
    </citation>
    <scope>NUCLEOTIDE SEQUENCE [LARGE SCALE GENOMIC DNA]</scope>
    <source>
        <strain evidence="3">CCUG 46385</strain>
    </source>
</reference>
<dbReference type="InterPro" id="IPR001387">
    <property type="entry name" value="Cro/C1-type_HTH"/>
</dbReference>
<dbReference type="EMBL" id="JBHSHL010000028">
    <property type="protein sequence ID" value="MFC4804969.1"/>
    <property type="molecule type" value="Genomic_DNA"/>
</dbReference>
<comment type="caution">
    <text evidence="2">The sequence shown here is derived from an EMBL/GenBank/DDBJ whole genome shotgun (WGS) entry which is preliminary data.</text>
</comment>
<dbReference type="SMART" id="SM00530">
    <property type="entry name" value="HTH_XRE"/>
    <property type="match status" value="1"/>
</dbReference>
<dbReference type="InterPro" id="IPR010982">
    <property type="entry name" value="Lambda_DNA-bd_dom_sf"/>
</dbReference>
<name>A0ABV9QM40_9FIRM</name>
<evidence type="ECO:0000313" key="2">
    <source>
        <dbReference type="EMBL" id="MFC4804969.1"/>
    </source>
</evidence>
<dbReference type="SUPFAM" id="SSF47413">
    <property type="entry name" value="lambda repressor-like DNA-binding domains"/>
    <property type="match status" value="1"/>
</dbReference>
<feature type="domain" description="HTH cro/C1-type" evidence="1">
    <location>
        <begin position="4"/>
        <end position="58"/>
    </location>
</feature>
<evidence type="ECO:0000259" key="1">
    <source>
        <dbReference type="PROSITE" id="PS50943"/>
    </source>
</evidence>
<accession>A0ABV9QM40</accession>
<dbReference type="CDD" id="cd00093">
    <property type="entry name" value="HTH_XRE"/>
    <property type="match status" value="1"/>
</dbReference>
<dbReference type="Proteomes" id="UP001595916">
    <property type="component" value="Unassembled WGS sequence"/>
</dbReference>